<evidence type="ECO:0000259" key="2">
    <source>
        <dbReference type="Pfam" id="PF03771"/>
    </source>
</evidence>
<keyword evidence="4" id="KW-1185">Reference proteome</keyword>
<feature type="region of interest" description="Disordered" evidence="1">
    <location>
        <begin position="1"/>
        <end position="28"/>
    </location>
</feature>
<name>A0ABY9UUD3_9ACTN</name>
<dbReference type="Proteomes" id="UP001305606">
    <property type="component" value="Chromosome"/>
</dbReference>
<reference evidence="3 4" key="1">
    <citation type="submission" date="2023-02" db="EMBL/GenBank/DDBJ databases">
        <title>Streptomyces sp. SCA4-21 with antifungal activity against Fusarium oxysporum f. sp. cubense, Streptomyces sp. SCA2-17 with antifungal activity against Fusarium oxysporum f. sp. cubense.</title>
        <authorList>
            <person name="Qi D."/>
        </authorList>
    </citation>
    <scope>NUCLEOTIDE SEQUENCE [LARGE SCALE GENOMIC DNA]</scope>
    <source>
        <strain evidence="3 4">SCA4-21</strain>
    </source>
</reference>
<gene>
    <name evidence="3" type="ORF">PS467_09100</name>
</gene>
<sequence length="105" mass="10866">MGIGPQLAGDVDGQGQPAVGSPRGVHSDAFTAQRPGSLLVPWTIWADPSIDQPIWTLHASPSTPASLITDLANELAHNSTSKVVRLEPATIADSTVAPLSFCGRA</sequence>
<proteinExistence type="predicted"/>
<accession>A0ABY9UUD3</accession>
<dbReference type="Pfam" id="PF03771">
    <property type="entry name" value="SPDY"/>
    <property type="match status" value="1"/>
</dbReference>
<organism evidence="3 4">
    <name type="scientific">Streptomyces luomodiensis</name>
    <dbReference type="NCBI Taxonomy" id="3026192"/>
    <lineage>
        <taxon>Bacteria</taxon>
        <taxon>Bacillati</taxon>
        <taxon>Actinomycetota</taxon>
        <taxon>Actinomycetes</taxon>
        <taxon>Kitasatosporales</taxon>
        <taxon>Streptomycetaceae</taxon>
        <taxon>Streptomyces</taxon>
    </lineage>
</organism>
<protein>
    <submittedName>
        <fullName evidence="3">DUF317 domain-containing protein</fullName>
    </submittedName>
</protein>
<dbReference type="EMBL" id="CP117522">
    <property type="protein sequence ID" value="WNE95490.1"/>
    <property type="molecule type" value="Genomic_DNA"/>
</dbReference>
<evidence type="ECO:0000256" key="1">
    <source>
        <dbReference type="SAM" id="MobiDB-lite"/>
    </source>
</evidence>
<dbReference type="InterPro" id="IPR005523">
    <property type="entry name" value="DUF317_SPDY"/>
</dbReference>
<evidence type="ECO:0000313" key="3">
    <source>
        <dbReference type="EMBL" id="WNE95490.1"/>
    </source>
</evidence>
<feature type="domain" description="DUF317" evidence="2">
    <location>
        <begin position="33"/>
        <end position="78"/>
    </location>
</feature>
<evidence type="ECO:0000313" key="4">
    <source>
        <dbReference type="Proteomes" id="UP001305606"/>
    </source>
</evidence>